<dbReference type="EMBL" id="MU865973">
    <property type="protein sequence ID" value="KAK4444729.1"/>
    <property type="molecule type" value="Genomic_DNA"/>
</dbReference>
<feature type="transmembrane region" description="Helical" evidence="1">
    <location>
        <begin position="340"/>
        <end position="357"/>
    </location>
</feature>
<feature type="transmembrane region" description="Helical" evidence="1">
    <location>
        <begin position="501"/>
        <end position="528"/>
    </location>
</feature>
<accession>A0AAV9G9C8</accession>
<evidence type="ECO:0000313" key="4">
    <source>
        <dbReference type="Proteomes" id="UP001321760"/>
    </source>
</evidence>
<keyword evidence="1" id="KW-1133">Transmembrane helix</keyword>
<feature type="transmembrane region" description="Helical" evidence="1">
    <location>
        <begin position="466"/>
        <end position="489"/>
    </location>
</feature>
<keyword evidence="4" id="KW-1185">Reference proteome</keyword>
<evidence type="ECO:0000256" key="1">
    <source>
        <dbReference type="SAM" id="Phobius"/>
    </source>
</evidence>
<protein>
    <submittedName>
        <fullName evidence="3">Uncharacterized protein</fullName>
    </submittedName>
</protein>
<name>A0AAV9G9C8_9PEZI</name>
<feature type="signal peptide" evidence="2">
    <location>
        <begin position="1"/>
        <end position="19"/>
    </location>
</feature>
<dbReference type="AlphaFoldDB" id="A0AAV9G9C8"/>
<evidence type="ECO:0000256" key="2">
    <source>
        <dbReference type="SAM" id="SignalP"/>
    </source>
</evidence>
<gene>
    <name evidence="3" type="ORF">QBC34DRAFT_384945</name>
</gene>
<organism evidence="3 4">
    <name type="scientific">Podospora aff. communis PSN243</name>
    <dbReference type="NCBI Taxonomy" id="3040156"/>
    <lineage>
        <taxon>Eukaryota</taxon>
        <taxon>Fungi</taxon>
        <taxon>Dikarya</taxon>
        <taxon>Ascomycota</taxon>
        <taxon>Pezizomycotina</taxon>
        <taxon>Sordariomycetes</taxon>
        <taxon>Sordariomycetidae</taxon>
        <taxon>Sordariales</taxon>
        <taxon>Podosporaceae</taxon>
        <taxon>Podospora</taxon>
    </lineage>
</organism>
<keyword evidence="1" id="KW-0472">Membrane</keyword>
<evidence type="ECO:0000313" key="3">
    <source>
        <dbReference type="EMBL" id="KAK4444729.1"/>
    </source>
</evidence>
<proteinExistence type="predicted"/>
<keyword evidence="1" id="KW-0812">Transmembrane</keyword>
<dbReference type="Proteomes" id="UP001321760">
    <property type="component" value="Unassembled WGS sequence"/>
</dbReference>
<feature type="chain" id="PRO_5043597407" evidence="2">
    <location>
        <begin position="20"/>
        <end position="549"/>
    </location>
</feature>
<comment type="caution">
    <text evidence="3">The sequence shown here is derived from an EMBL/GenBank/DDBJ whole genome shotgun (WGS) entry which is preliminary data.</text>
</comment>
<sequence length="549" mass="60999">MQLVFLFKLIFLLSSPITGRNVPLTVYPPYARLTQPCVQECFHGAAQEVLEQLDLPDPDWSGMMRKYPSLDFWFCRAPRSYSSSTLYGIKGVSTVDVYVRKDMIWDIWNCVSDFCTVSSKDLTADLLSWIDVCKTQRNTTISAADLPDELIYGLLDLGKISSINVNPPPNGDHGDLLSKAKQSEAVWGVYGPGAVVAWQFSILLAIIQGLHLSFKPPTPSPPIAKPNALLFIAELPIHLGRLLLQDLEFILAILLPAIAACDVLLRTSGPGANFQVTDFRHLTKFLSFSSSPWLDLHAEPRASHPGQLWVGVAPHVPSHIVELLAGDIQTLQSCVALMEFFLKLIILFFVPIIPRLFRPRSPKSLLLPWELLRLLLGSIAIALIAAAGWRLRGYPAELGFSEETHVQLSQGLVSMSRMDPTATTKPDLFSADLALWMPCYPTLLRWLFNPSVLHPSAGRADLPGQWYLGPFVMILFLLVIWMAVVGVCFRFSARYNRYARIGVVVCLPPIITVLAANLLLLCIGPFLLGTGLLQGWRKLRLSSISYQLC</sequence>
<keyword evidence="2" id="KW-0732">Signal</keyword>
<reference evidence="3" key="1">
    <citation type="journal article" date="2023" name="Mol. Phylogenet. Evol.">
        <title>Genome-scale phylogeny and comparative genomics of the fungal order Sordariales.</title>
        <authorList>
            <person name="Hensen N."/>
            <person name="Bonometti L."/>
            <person name="Westerberg I."/>
            <person name="Brannstrom I.O."/>
            <person name="Guillou S."/>
            <person name="Cros-Aarteil S."/>
            <person name="Calhoun S."/>
            <person name="Haridas S."/>
            <person name="Kuo A."/>
            <person name="Mondo S."/>
            <person name="Pangilinan J."/>
            <person name="Riley R."/>
            <person name="LaButti K."/>
            <person name="Andreopoulos B."/>
            <person name="Lipzen A."/>
            <person name="Chen C."/>
            <person name="Yan M."/>
            <person name="Daum C."/>
            <person name="Ng V."/>
            <person name="Clum A."/>
            <person name="Steindorff A."/>
            <person name="Ohm R.A."/>
            <person name="Martin F."/>
            <person name="Silar P."/>
            <person name="Natvig D.O."/>
            <person name="Lalanne C."/>
            <person name="Gautier V."/>
            <person name="Ament-Velasquez S.L."/>
            <person name="Kruys A."/>
            <person name="Hutchinson M.I."/>
            <person name="Powell A.J."/>
            <person name="Barry K."/>
            <person name="Miller A.N."/>
            <person name="Grigoriev I.V."/>
            <person name="Debuchy R."/>
            <person name="Gladieux P."/>
            <person name="Hiltunen Thoren M."/>
            <person name="Johannesson H."/>
        </authorList>
    </citation>
    <scope>NUCLEOTIDE SEQUENCE</scope>
    <source>
        <strain evidence="3">PSN243</strain>
    </source>
</reference>
<feature type="transmembrane region" description="Helical" evidence="1">
    <location>
        <begin position="369"/>
        <end position="389"/>
    </location>
</feature>
<reference evidence="3" key="2">
    <citation type="submission" date="2023-05" db="EMBL/GenBank/DDBJ databases">
        <authorList>
            <consortium name="Lawrence Berkeley National Laboratory"/>
            <person name="Steindorff A."/>
            <person name="Hensen N."/>
            <person name="Bonometti L."/>
            <person name="Westerberg I."/>
            <person name="Brannstrom I.O."/>
            <person name="Guillou S."/>
            <person name="Cros-Aarteil S."/>
            <person name="Calhoun S."/>
            <person name="Haridas S."/>
            <person name="Kuo A."/>
            <person name="Mondo S."/>
            <person name="Pangilinan J."/>
            <person name="Riley R."/>
            <person name="Labutti K."/>
            <person name="Andreopoulos B."/>
            <person name="Lipzen A."/>
            <person name="Chen C."/>
            <person name="Yanf M."/>
            <person name="Daum C."/>
            <person name="Ng V."/>
            <person name="Clum A."/>
            <person name="Ohm R."/>
            <person name="Martin F."/>
            <person name="Silar P."/>
            <person name="Natvig D."/>
            <person name="Lalanne C."/>
            <person name="Gautier V."/>
            <person name="Ament-Velasquez S.L."/>
            <person name="Kruys A."/>
            <person name="Hutchinson M.I."/>
            <person name="Powell A.J."/>
            <person name="Barry K."/>
            <person name="Miller A.N."/>
            <person name="Grigoriev I.V."/>
            <person name="Debuchy R."/>
            <person name="Gladieux P."/>
            <person name="Thoren M.H."/>
            <person name="Johannesson H."/>
        </authorList>
    </citation>
    <scope>NUCLEOTIDE SEQUENCE</scope>
    <source>
        <strain evidence="3">PSN243</strain>
    </source>
</reference>